<dbReference type="GO" id="GO:0005886">
    <property type="term" value="C:plasma membrane"/>
    <property type="evidence" value="ECO:0007669"/>
    <property type="project" value="UniProtKB-SubCell"/>
</dbReference>
<feature type="transmembrane region" description="Helical" evidence="6">
    <location>
        <begin position="30"/>
        <end position="58"/>
    </location>
</feature>
<dbReference type="OrthoDB" id="7874789at2"/>
<evidence type="ECO:0000256" key="2">
    <source>
        <dbReference type="ARBA" id="ARBA00022475"/>
    </source>
</evidence>
<dbReference type="RefSeq" id="WP_090775538.1">
    <property type="nucleotide sequence ID" value="NZ_FMYM01000005.1"/>
</dbReference>
<name>A0A1G6IYI2_9BACI</name>
<keyword evidence="8" id="KW-1185">Reference proteome</keyword>
<dbReference type="GO" id="GO:0015171">
    <property type="term" value="F:amino acid transmembrane transporter activity"/>
    <property type="evidence" value="ECO:0007669"/>
    <property type="project" value="TreeGrafter"/>
</dbReference>
<proteinExistence type="predicted"/>
<evidence type="ECO:0000256" key="4">
    <source>
        <dbReference type="ARBA" id="ARBA00022989"/>
    </source>
</evidence>
<accession>A0A1G6IYI2</accession>
<dbReference type="EMBL" id="FMYM01000005">
    <property type="protein sequence ID" value="SDC10836.1"/>
    <property type="molecule type" value="Genomic_DNA"/>
</dbReference>
<comment type="subcellular location">
    <subcellularLocation>
        <location evidence="1">Cell membrane</location>
        <topology evidence="1">Multi-pass membrane protein</topology>
    </subcellularLocation>
</comment>
<reference evidence="8" key="1">
    <citation type="submission" date="2016-09" db="EMBL/GenBank/DDBJ databases">
        <authorList>
            <person name="Varghese N."/>
            <person name="Submissions S."/>
        </authorList>
    </citation>
    <scope>NUCLEOTIDE SEQUENCE [LARGE SCALE GENOMIC DNA]</scope>
    <source>
        <strain evidence="8">25nlg</strain>
    </source>
</reference>
<organism evidence="7 8">
    <name type="scientific">Shouchella lonarensis</name>
    <dbReference type="NCBI Taxonomy" id="1464122"/>
    <lineage>
        <taxon>Bacteria</taxon>
        <taxon>Bacillati</taxon>
        <taxon>Bacillota</taxon>
        <taxon>Bacilli</taxon>
        <taxon>Bacillales</taxon>
        <taxon>Bacillaceae</taxon>
        <taxon>Shouchella</taxon>
    </lineage>
</organism>
<feature type="transmembrane region" description="Helical" evidence="6">
    <location>
        <begin position="114"/>
        <end position="137"/>
    </location>
</feature>
<evidence type="ECO:0000313" key="8">
    <source>
        <dbReference type="Proteomes" id="UP000242662"/>
    </source>
</evidence>
<dbReference type="AlphaFoldDB" id="A0A1G6IYI2"/>
<sequence length="212" mass="23564">MYEAASAMILGVSLAAPVGPICLEVLKRGLSYGFAAAIVVALGGMTADALFMLLISLGLSHFISQMHVQLGLYFIGALFLLYLGSQSIANRHSLSSHQKRASYAPAYLWQSYRVGFGIALFNPINFLFWFGIYGSLFSEMIHRTTSTEFYIHIFFLFVGILLWNVNLAVLAHFGSMWLRGQLLSIVNILAGLMLFYFAAHFIHLLLQLVLSQ</sequence>
<keyword evidence="5 6" id="KW-0472">Membrane</keyword>
<feature type="transmembrane region" description="Helical" evidence="6">
    <location>
        <begin position="149"/>
        <end position="173"/>
    </location>
</feature>
<feature type="transmembrane region" description="Helical" evidence="6">
    <location>
        <begin position="185"/>
        <end position="206"/>
    </location>
</feature>
<evidence type="ECO:0000256" key="6">
    <source>
        <dbReference type="SAM" id="Phobius"/>
    </source>
</evidence>
<keyword evidence="3 6" id="KW-0812">Transmembrane</keyword>
<evidence type="ECO:0000313" key="7">
    <source>
        <dbReference type="EMBL" id="SDC10836.1"/>
    </source>
</evidence>
<dbReference type="STRING" id="1464122.SAMN05421737_105186"/>
<dbReference type="PANTHER" id="PTHR30086:SF6">
    <property type="entry name" value="AMINO ACID EFFLUX PROTEIN YCGF-RELATED"/>
    <property type="match status" value="1"/>
</dbReference>
<keyword evidence="2" id="KW-1003">Cell membrane</keyword>
<protein>
    <submittedName>
        <fullName evidence="7">Threonine/homoserine/homoserine lactone efflux protein</fullName>
    </submittedName>
</protein>
<evidence type="ECO:0000256" key="1">
    <source>
        <dbReference type="ARBA" id="ARBA00004651"/>
    </source>
</evidence>
<keyword evidence="4 6" id="KW-1133">Transmembrane helix</keyword>
<dbReference type="PANTHER" id="PTHR30086">
    <property type="entry name" value="ARGININE EXPORTER PROTEIN ARGO"/>
    <property type="match status" value="1"/>
</dbReference>
<dbReference type="InterPro" id="IPR001123">
    <property type="entry name" value="LeuE-type"/>
</dbReference>
<gene>
    <name evidence="7" type="ORF">SAMN05421737_105186</name>
</gene>
<dbReference type="Pfam" id="PF01810">
    <property type="entry name" value="LysE"/>
    <property type="match status" value="1"/>
</dbReference>
<dbReference type="Proteomes" id="UP000242662">
    <property type="component" value="Unassembled WGS sequence"/>
</dbReference>
<evidence type="ECO:0000256" key="5">
    <source>
        <dbReference type="ARBA" id="ARBA00023136"/>
    </source>
</evidence>
<feature type="transmembrane region" description="Helical" evidence="6">
    <location>
        <begin position="70"/>
        <end position="89"/>
    </location>
</feature>
<evidence type="ECO:0000256" key="3">
    <source>
        <dbReference type="ARBA" id="ARBA00022692"/>
    </source>
</evidence>